<dbReference type="GO" id="GO:0003676">
    <property type="term" value="F:nucleic acid binding"/>
    <property type="evidence" value="ECO:0007669"/>
    <property type="project" value="InterPro"/>
</dbReference>
<evidence type="ECO:0000313" key="3">
    <source>
        <dbReference type="EMBL" id="CAB3999450.1"/>
    </source>
</evidence>
<dbReference type="InterPro" id="IPR036397">
    <property type="entry name" value="RNaseH_sf"/>
</dbReference>
<organism evidence="3 4">
    <name type="scientific">Paramuricea clavata</name>
    <name type="common">Red gorgonian</name>
    <name type="synonym">Violescent sea-whip</name>
    <dbReference type="NCBI Taxonomy" id="317549"/>
    <lineage>
        <taxon>Eukaryota</taxon>
        <taxon>Metazoa</taxon>
        <taxon>Cnidaria</taxon>
        <taxon>Anthozoa</taxon>
        <taxon>Octocorallia</taxon>
        <taxon>Malacalcyonacea</taxon>
        <taxon>Plexauridae</taxon>
        <taxon>Paramuricea</taxon>
    </lineage>
</organism>
<gene>
    <name evidence="3" type="ORF">PACLA_8A037631</name>
</gene>
<dbReference type="Proteomes" id="UP001152795">
    <property type="component" value="Unassembled WGS sequence"/>
</dbReference>
<dbReference type="PANTHER" id="PTHR37984:SF15">
    <property type="entry name" value="INTEGRASE CATALYTIC DOMAIN-CONTAINING PROTEIN"/>
    <property type="match status" value="1"/>
</dbReference>
<dbReference type="AlphaFoldDB" id="A0A6S7H904"/>
<reference evidence="3" key="1">
    <citation type="submission" date="2020-04" db="EMBL/GenBank/DDBJ databases">
        <authorList>
            <person name="Alioto T."/>
            <person name="Alioto T."/>
            <person name="Gomez Garrido J."/>
        </authorList>
    </citation>
    <scope>NUCLEOTIDE SEQUENCE</scope>
    <source>
        <strain evidence="3">A484AB</strain>
    </source>
</reference>
<name>A0A6S7H904_PARCT</name>
<dbReference type="InterPro" id="IPR012337">
    <property type="entry name" value="RNaseH-like_sf"/>
</dbReference>
<evidence type="ECO:0000313" key="4">
    <source>
        <dbReference type="Proteomes" id="UP001152795"/>
    </source>
</evidence>
<dbReference type="PROSITE" id="PS50994">
    <property type="entry name" value="INTEGRASE"/>
    <property type="match status" value="1"/>
</dbReference>
<dbReference type="EMBL" id="CACRXK020003592">
    <property type="protein sequence ID" value="CAB3999450.1"/>
    <property type="molecule type" value="Genomic_DNA"/>
</dbReference>
<protein>
    <submittedName>
        <fullName evidence="3">Retrovirus-related Pol poly from transposon</fullName>
    </submittedName>
</protein>
<dbReference type="SUPFAM" id="SSF53098">
    <property type="entry name" value="Ribonuclease H-like"/>
    <property type="match status" value="1"/>
</dbReference>
<comment type="caution">
    <text evidence="3">The sequence shown here is derived from an EMBL/GenBank/DDBJ whole genome shotgun (WGS) entry which is preliminary data.</text>
</comment>
<dbReference type="GO" id="GO:0015074">
    <property type="term" value="P:DNA integration"/>
    <property type="evidence" value="ECO:0007669"/>
    <property type="project" value="InterPro"/>
</dbReference>
<dbReference type="InterPro" id="IPR001584">
    <property type="entry name" value="Integrase_cat-core"/>
</dbReference>
<accession>A0A6S7H904</accession>
<dbReference type="InterPro" id="IPR050951">
    <property type="entry name" value="Retrovirus_Pol_polyprotein"/>
</dbReference>
<feature type="compositionally biased region" description="Basic and acidic residues" evidence="1">
    <location>
        <begin position="508"/>
        <end position="519"/>
    </location>
</feature>
<evidence type="ECO:0000259" key="2">
    <source>
        <dbReference type="PROSITE" id="PS50994"/>
    </source>
</evidence>
<keyword evidence="4" id="KW-1185">Reference proteome</keyword>
<proteinExistence type="predicted"/>
<dbReference type="PANTHER" id="PTHR37984">
    <property type="entry name" value="PROTEIN CBG26694"/>
    <property type="match status" value="1"/>
</dbReference>
<feature type="region of interest" description="Disordered" evidence="1">
    <location>
        <begin position="491"/>
        <end position="519"/>
    </location>
</feature>
<sequence>MTSSPSLIKSSSVLSNCISDHLTVYAIVRMKVPKPQQSFKTIVASRKLVRSALRQAEKDYYMTETLKNKNNSGSLWKIINNCIPSKDRNTLTYAKDTSLMADEFNHYFTSVGSSTALAAEKIANEHNLQLTDPLTCTTIYPVDDQFHFDHVSVTEVQRIVSDMPLNKSPGIDYIPTRVLKDYLSIILPSLTNIINNDFPSITPTCQLESCVDDSKLLLSFLIRDANIALGKMRQNLLDVARWCCEHIKLLINPDLDQKAETVARAFIDNVVSRHGVPVKLLTDQCRNFESEPMKEVFKLLGVHKLRTSPYHPQTDGQVERFNRTLKAIISSYVNGHHNDWDLHLPLALFAYRTSVHSSTRVSPFKAVYGRDATTPLVLLGSTEKPKTRLIADYCAELEFTLKKVHATVAEEIKKAQTQQKQNYDARNTAHQTEILRPGDIVWLHNTVIPKDAVESSTNRGLVRRLNYVIRPKSGKGRSSCVYRNRLKLVQNQTDDINEQDMPSPLSTKSEKNQEQRVAESPIVHKEVEATNMVPLRRWQIR</sequence>
<evidence type="ECO:0000256" key="1">
    <source>
        <dbReference type="SAM" id="MobiDB-lite"/>
    </source>
</evidence>
<dbReference type="Gene3D" id="3.30.420.10">
    <property type="entry name" value="Ribonuclease H-like superfamily/Ribonuclease H"/>
    <property type="match status" value="1"/>
</dbReference>
<dbReference type="FunFam" id="3.30.420.10:FF:000032">
    <property type="entry name" value="Retrovirus-related Pol polyprotein from transposon 297-like Protein"/>
    <property type="match status" value="1"/>
</dbReference>
<feature type="domain" description="Integrase catalytic" evidence="2">
    <location>
        <begin position="257"/>
        <end position="371"/>
    </location>
</feature>